<feature type="compositionally biased region" description="Basic and acidic residues" evidence="1">
    <location>
        <begin position="200"/>
        <end position="297"/>
    </location>
</feature>
<comment type="caution">
    <text evidence="2">The sequence shown here is derived from an EMBL/GenBank/DDBJ whole genome shotgun (WGS) entry which is preliminary data.</text>
</comment>
<dbReference type="Proteomes" id="UP000477911">
    <property type="component" value="Unassembled WGS sequence"/>
</dbReference>
<dbReference type="RefSeq" id="WP_160895201.1">
    <property type="nucleotide sequence ID" value="NZ_WUMU01000016.1"/>
</dbReference>
<evidence type="ECO:0000313" key="3">
    <source>
        <dbReference type="Proteomes" id="UP000477911"/>
    </source>
</evidence>
<name>A0A6L7G8S3_9RHOB</name>
<evidence type="ECO:0000256" key="1">
    <source>
        <dbReference type="SAM" id="MobiDB-lite"/>
    </source>
</evidence>
<proteinExistence type="predicted"/>
<organism evidence="2 3">
    <name type="scientific">Pseudooceanicola albus</name>
    <dbReference type="NCBI Taxonomy" id="2692189"/>
    <lineage>
        <taxon>Bacteria</taxon>
        <taxon>Pseudomonadati</taxon>
        <taxon>Pseudomonadota</taxon>
        <taxon>Alphaproteobacteria</taxon>
        <taxon>Rhodobacterales</taxon>
        <taxon>Paracoccaceae</taxon>
        <taxon>Pseudooceanicola</taxon>
    </lineage>
</organism>
<keyword evidence="3" id="KW-1185">Reference proteome</keyword>
<evidence type="ECO:0000313" key="2">
    <source>
        <dbReference type="EMBL" id="MXN19083.1"/>
    </source>
</evidence>
<evidence type="ECO:0008006" key="4">
    <source>
        <dbReference type="Google" id="ProtNLM"/>
    </source>
</evidence>
<accession>A0A6L7G8S3</accession>
<protein>
    <recommendedName>
        <fullName evidence="4">DUF1351 domain-containing protein</fullName>
    </recommendedName>
</protein>
<dbReference type="AlphaFoldDB" id="A0A6L7G8S3"/>
<gene>
    <name evidence="2" type="ORF">GR170_14665</name>
</gene>
<reference evidence="2 3" key="1">
    <citation type="submission" date="2019-12" db="EMBL/GenBank/DDBJ databases">
        <authorList>
            <person name="Li M."/>
        </authorList>
    </citation>
    <scope>NUCLEOTIDE SEQUENCE [LARGE SCALE GENOMIC DNA]</scope>
    <source>
        <strain evidence="2 3">GBMRC 2024</strain>
    </source>
</reference>
<dbReference type="EMBL" id="WUMU01000016">
    <property type="protein sequence ID" value="MXN19083.1"/>
    <property type="molecule type" value="Genomic_DNA"/>
</dbReference>
<feature type="region of interest" description="Disordered" evidence="1">
    <location>
        <begin position="200"/>
        <end position="310"/>
    </location>
</feature>
<sequence>MTETKELITLPDAKDLPALFTQEGKIAALVTRIEEEVKSHAIDVTTPQGRKHATSLAAKVSSSKVLIENAAKAKTDEWRQQTAAVNEVKKDAVSRLEKLRDDTTAPVKAWEEAEASRVREIQQLMLTFDTDKLTALASADEIKALIVRIEDLAVTEEVFQEFSEEAEALKGEALKKYRADLQVAEQREAQARELEELRAEKARRDAEEAERLAKEQAEQEKADREALEKEQAAAREKEQREAQERAQKEAEERVQQQQKEAEERHQRELEVARAREEQAAQRERDRIAREAKAKEEAEAAALADAENRKRIKGQIKDALSKVEPRTVDAMVDAMIDGQIPNVKVTL</sequence>